<protein>
    <submittedName>
        <fullName evidence="2">Uncharacterized protein</fullName>
    </submittedName>
</protein>
<dbReference type="InterPro" id="IPR036770">
    <property type="entry name" value="Ankyrin_rpt-contain_sf"/>
</dbReference>
<keyword evidence="1" id="KW-0040">ANK repeat</keyword>
<dbReference type="OrthoDB" id="3200163at2759"/>
<dbReference type="Proteomes" id="UP000191342">
    <property type="component" value="Unassembled WGS sequence"/>
</dbReference>
<dbReference type="PROSITE" id="PS50088">
    <property type="entry name" value="ANK_REPEAT"/>
    <property type="match status" value="1"/>
</dbReference>
<dbReference type="AlphaFoldDB" id="A0A1V6SQ61"/>
<name>A0A1V6SQ61_9EURO</name>
<sequence>MAEVVGVVSSAITFATVVVQVTESIITIKDCWSQFRDAPSDLKYLLRDLELFGLVLAEIEEDVSQEAFAFALKGNKHAMQSLEFSREAATSLQALANELASDMSSSSRLRKSYAAAKVVMQRGKLERHMARLRNAIQLLSLSQQCYTRALLRVQPDLIAEKLLVQDKKNTAKFKPNAHQHESNIKSEATAISNGTTEWSSQGEISRHAHTSKTLWRLSLPSWLGSRALEIYSQRLHHGWQWVFRTYNVIPSTSKVVSLTVAGKIDDLQDLFSMKQASPFDRTDRFGYTLLHYAMLGPRKEEVLKFLLDQGVDSSIAGAHPNLETPLHMLVFCGTLGLGKGQPLFPCLRLLLRYAKESTYEDTPEETINGVLSRFRGSSEEFKFLQRHYCPSYYEMPQEIRIAVASKAAFGVWDAYHMPDLIQTMLGPDPLTAKELQLEGPWRFDSKNTTLVHCVVRKIGATQAALQGSHPWKKQVRHQSQSRGLSLYINMREGYYDLYKSWNKLFMGFLQAGVDLNNIVGQQTLLLAFLEGYIDWLEISKCQMSSPSEALRKWLTDLKSAGVDLQKFGEIEDSMWKMELVRTDIGPGDGENSGCHRLIGFSYGPCIDDWSVWLSPKWDNFIGDFWSLIERPAETMAGGWPGESISLSQF</sequence>
<reference evidence="3" key="1">
    <citation type="journal article" date="2017" name="Nat. Microbiol.">
        <title>Global analysis of biosynthetic gene clusters reveals vast potential of secondary metabolite production in Penicillium species.</title>
        <authorList>
            <person name="Nielsen J.C."/>
            <person name="Grijseels S."/>
            <person name="Prigent S."/>
            <person name="Ji B."/>
            <person name="Dainat J."/>
            <person name="Nielsen K.F."/>
            <person name="Frisvad J.C."/>
            <person name="Workman M."/>
            <person name="Nielsen J."/>
        </authorList>
    </citation>
    <scope>NUCLEOTIDE SEQUENCE [LARGE SCALE GENOMIC DNA]</scope>
    <source>
        <strain evidence="3">IBT 14082</strain>
    </source>
</reference>
<accession>A0A1V6SQ61</accession>
<evidence type="ECO:0000313" key="2">
    <source>
        <dbReference type="EMBL" id="OQE15799.1"/>
    </source>
</evidence>
<evidence type="ECO:0000256" key="1">
    <source>
        <dbReference type="PROSITE-ProRule" id="PRU00023"/>
    </source>
</evidence>
<gene>
    <name evidence="2" type="ORF">PENFLA_c030G07446</name>
</gene>
<dbReference type="Gene3D" id="1.25.40.20">
    <property type="entry name" value="Ankyrin repeat-containing domain"/>
    <property type="match status" value="1"/>
</dbReference>
<dbReference type="SUPFAM" id="SSF48403">
    <property type="entry name" value="Ankyrin repeat"/>
    <property type="match status" value="1"/>
</dbReference>
<dbReference type="PROSITE" id="PS50297">
    <property type="entry name" value="ANK_REP_REGION"/>
    <property type="match status" value="1"/>
</dbReference>
<feature type="repeat" description="ANK" evidence="1">
    <location>
        <begin position="285"/>
        <end position="318"/>
    </location>
</feature>
<comment type="caution">
    <text evidence="2">The sequence shown here is derived from an EMBL/GenBank/DDBJ whole genome shotgun (WGS) entry which is preliminary data.</text>
</comment>
<dbReference type="InterPro" id="IPR002110">
    <property type="entry name" value="Ankyrin_rpt"/>
</dbReference>
<evidence type="ECO:0000313" key="3">
    <source>
        <dbReference type="Proteomes" id="UP000191342"/>
    </source>
</evidence>
<keyword evidence="3" id="KW-1185">Reference proteome</keyword>
<dbReference type="Pfam" id="PF13606">
    <property type="entry name" value="Ank_3"/>
    <property type="match status" value="1"/>
</dbReference>
<proteinExistence type="predicted"/>
<dbReference type="EMBL" id="MLQL01000030">
    <property type="protein sequence ID" value="OQE15799.1"/>
    <property type="molecule type" value="Genomic_DNA"/>
</dbReference>
<organism evidence="2 3">
    <name type="scientific">Penicillium flavigenum</name>
    <dbReference type="NCBI Taxonomy" id="254877"/>
    <lineage>
        <taxon>Eukaryota</taxon>
        <taxon>Fungi</taxon>
        <taxon>Dikarya</taxon>
        <taxon>Ascomycota</taxon>
        <taxon>Pezizomycotina</taxon>
        <taxon>Eurotiomycetes</taxon>
        <taxon>Eurotiomycetidae</taxon>
        <taxon>Eurotiales</taxon>
        <taxon>Aspergillaceae</taxon>
        <taxon>Penicillium</taxon>
    </lineage>
</organism>